<comment type="caution">
    <text evidence="3">The sequence shown here is derived from an EMBL/GenBank/DDBJ whole genome shotgun (WGS) entry which is preliminary data.</text>
</comment>
<dbReference type="GO" id="GO:0016787">
    <property type="term" value="F:hydrolase activity"/>
    <property type="evidence" value="ECO:0007669"/>
    <property type="project" value="UniProtKB-KW"/>
</dbReference>
<dbReference type="Proteomes" id="UP000239720">
    <property type="component" value="Unassembled WGS sequence"/>
</dbReference>
<dbReference type="InterPro" id="IPR036366">
    <property type="entry name" value="PGBDSf"/>
</dbReference>
<dbReference type="Pfam" id="PF07486">
    <property type="entry name" value="Hydrolase_2"/>
    <property type="match status" value="1"/>
</dbReference>
<dbReference type="EMBL" id="NEMB01000003">
    <property type="protein sequence ID" value="PQQ68287.1"/>
    <property type="molecule type" value="Genomic_DNA"/>
</dbReference>
<name>A0A2S8REP9_9FIRM</name>
<evidence type="ECO:0000259" key="1">
    <source>
        <dbReference type="Pfam" id="PF01471"/>
    </source>
</evidence>
<dbReference type="InterPro" id="IPR002477">
    <property type="entry name" value="Peptidoglycan-bd-like"/>
</dbReference>
<evidence type="ECO:0000313" key="3">
    <source>
        <dbReference type="EMBL" id="PQQ68287.1"/>
    </source>
</evidence>
<dbReference type="InterPro" id="IPR011105">
    <property type="entry name" value="Cell_wall_hydrolase_SleB"/>
</dbReference>
<dbReference type="InterPro" id="IPR042047">
    <property type="entry name" value="SleB_dom1"/>
</dbReference>
<feature type="domain" description="Peptidoglycan binding-like" evidence="1">
    <location>
        <begin position="39"/>
        <end position="94"/>
    </location>
</feature>
<dbReference type="AlphaFoldDB" id="A0A2S8REP9"/>
<gene>
    <name evidence="3" type="ORF">B9R14_07040</name>
</gene>
<protein>
    <submittedName>
        <fullName evidence="3">Cell wall hydrolase</fullName>
    </submittedName>
</protein>
<dbReference type="Pfam" id="PF01471">
    <property type="entry name" value="PG_binding_1"/>
    <property type="match status" value="1"/>
</dbReference>
<dbReference type="Gene3D" id="6.20.240.60">
    <property type="match status" value="1"/>
</dbReference>
<dbReference type="OrthoDB" id="9785345at2"/>
<keyword evidence="3" id="KW-0378">Hydrolase</keyword>
<organism evidence="3 4">
    <name type="scientific">Acetivibrio saccincola</name>
    <dbReference type="NCBI Taxonomy" id="1677857"/>
    <lineage>
        <taxon>Bacteria</taxon>
        <taxon>Bacillati</taxon>
        <taxon>Bacillota</taxon>
        <taxon>Clostridia</taxon>
        <taxon>Eubacteriales</taxon>
        <taxon>Oscillospiraceae</taxon>
        <taxon>Acetivibrio</taxon>
    </lineage>
</organism>
<dbReference type="Gene3D" id="1.10.10.2520">
    <property type="entry name" value="Cell wall hydrolase SleB, domain 1"/>
    <property type="match status" value="1"/>
</dbReference>
<dbReference type="InterPro" id="IPR036365">
    <property type="entry name" value="PGBD-like_sf"/>
</dbReference>
<accession>A0A2S8REP9</accession>
<dbReference type="SUPFAM" id="SSF47090">
    <property type="entry name" value="PGBD-like"/>
    <property type="match status" value="1"/>
</dbReference>
<reference evidence="3 4" key="1">
    <citation type="journal article" date="2018" name="Syst. Appl. Microbiol.">
        <title>Characterization and high-quality draft genome sequence of Herbivorax saccincola A7, an anaerobic, alkaliphilic, thermophilic, cellulolytic, and xylanolytic bacterium.</title>
        <authorList>
            <person name="Aikawa S."/>
            <person name="Baramee S."/>
            <person name="Sermsathanaswadi J."/>
            <person name="Thianheng P."/>
            <person name="Tachaapaikoon C."/>
            <person name="Shikata A."/>
            <person name="Waeonukul R."/>
            <person name="Pason P."/>
            <person name="Ratanakhanokchai K."/>
            <person name="Kosugi A."/>
        </authorList>
    </citation>
    <scope>NUCLEOTIDE SEQUENCE [LARGE SCALE GENOMIC DNA]</scope>
    <source>
        <strain evidence="3 4">A7</strain>
    </source>
</reference>
<dbReference type="Gene3D" id="1.10.101.10">
    <property type="entry name" value="PGBD-like superfamily/PGBD"/>
    <property type="match status" value="1"/>
</dbReference>
<sequence>MQMNVKRVFLLLIIIVLCLMQTIAAHGSSSYTNLKFGSRGTKVVRLQQALQNKGYYKSSVDGIYGKITERAVINFQLDNKIRIDGIAGKQTKSLLYSSAYSDAVYWLSRIIHAEAQSEPYEGKVAVGNVVLNRVKSPGFPNTIYGVIFEYYKGIPQFTPVANGTIYNTPSKSSIQAAKDSLNGARPVGDSLYFFNPSKSAGTWIVKNRQYYKRIGNHVFYR</sequence>
<proteinExistence type="predicted"/>
<evidence type="ECO:0000313" key="4">
    <source>
        <dbReference type="Proteomes" id="UP000239720"/>
    </source>
</evidence>
<feature type="domain" description="Cell wall hydrolase SleB" evidence="2">
    <location>
        <begin position="117"/>
        <end position="220"/>
    </location>
</feature>
<evidence type="ECO:0000259" key="2">
    <source>
        <dbReference type="Pfam" id="PF07486"/>
    </source>
</evidence>